<dbReference type="PANTHER" id="PTHR15837">
    <property type="entry name" value="RAN GUANINE NUCLEOTIDE RELEASE FACTOR"/>
    <property type="match status" value="1"/>
</dbReference>
<accession>A0A875S356</accession>
<keyword evidence="2" id="KW-0813">Transport</keyword>
<dbReference type="InterPro" id="IPR007681">
    <property type="entry name" value="Mog1"/>
</dbReference>
<organism evidence="4 5">
    <name type="scientific">Eeniella nana</name>
    <name type="common">Yeast</name>
    <name type="synonym">Brettanomyces nanus</name>
    <dbReference type="NCBI Taxonomy" id="13502"/>
    <lineage>
        <taxon>Eukaryota</taxon>
        <taxon>Fungi</taxon>
        <taxon>Dikarya</taxon>
        <taxon>Ascomycota</taxon>
        <taxon>Saccharomycotina</taxon>
        <taxon>Pichiomycetes</taxon>
        <taxon>Pichiales</taxon>
        <taxon>Pichiaceae</taxon>
        <taxon>Brettanomyces</taxon>
    </lineage>
</organism>
<dbReference type="PANTHER" id="PTHR15837:SF0">
    <property type="entry name" value="RAN GUANINE NUCLEOTIDE RELEASE FACTOR"/>
    <property type="match status" value="1"/>
</dbReference>
<evidence type="ECO:0000256" key="2">
    <source>
        <dbReference type="ARBA" id="ARBA00022448"/>
    </source>
</evidence>
<proteinExistence type="inferred from homology"/>
<gene>
    <name evidence="4" type="ORF">FOA43_002129</name>
</gene>
<evidence type="ECO:0000313" key="5">
    <source>
        <dbReference type="Proteomes" id="UP000662931"/>
    </source>
</evidence>
<protein>
    <submittedName>
        <fullName evidence="4">Uncharacterized protein</fullName>
    </submittedName>
</protein>
<dbReference type="GO" id="GO:0006606">
    <property type="term" value="P:protein import into nucleus"/>
    <property type="evidence" value="ECO:0007669"/>
    <property type="project" value="TreeGrafter"/>
</dbReference>
<dbReference type="InterPro" id="IPR016123">
    <property type="entry name" value="Mog1/PsbP_a/b/a-sand"/>
</dbReference>
<reference evidence="4" key="1">
    <citation type="submission" date="2020-10" db="EMBL/GenBank/DDBJ databases">
        <authorList>
            <person name="Roach M.J.R."/>
        </authorList>
    </citation>
    <scope>NUCLEOTIDE SEQUENCE</scope>
    <source>
        <strain evidence="4">CBS 1945</strain>
    </source>
</reference>
<comment type="similarity">
    <text evidence="1">Belongs to the MOG1 family.</text>
</comment>
<evidence type="ECO:0000313" key="4">
    <source>
        <dbReference type="EMBL" id="QPG74795.1"/>
    </source>
</evidence>
<evidence type="ECO:0000256" key="3">
    <source>
        <dbReference type="ARBA" id="ARBA00022927"/>
    </source>
</evidence>
<evidence type="ECO:0000256" key="1">
    <source>
        <dbReference type="ARBA" id="ARBA00010307"/>
    </source>
</evidence>
<dbReference type="GO" id="GO:0031267">
    <property type="term" value="F:small GTPase binding"/>
    <property type="evidence" value="ECO:0007669"/>
    <property type="project" value="TreeGrafter"/>
</dbReference>
<dbReference type="Proteomes" id="UP000662931">
    <property type="component" value="Chromosome 2"/>
</dbReference>
<dbReference type="EMBL" id="CP064813">
    <property type="protein sequence ID" value="QPG74795.1"/>
    <property type="molecule type" value="Genomic_DNA"/>
</dbReference>
<dbReference type="Pfam" id="PF04603">
    <property type="entry name" value="Mog1"/>
    <property type="match status" value="1"/>
</dbReference>
<dbReference type="GeneID" id="62195530"/>
<dbReference type="KEGG" id="bnn:FOA43_002129"/>
<keyword evidence="3" id="KW-0653">Protein transport</keyword>
<dbReference type="AlphaFoldDB" id="A0A875S356"/>
<name>A0A875S356_EENNA</name>
<keyword evidence="5" id="KW-1185">Reference proteome</keyword>
<dbReference type="GO" id="GO:0005085">
    <property type="term" value="F:guanyl-nucleotide exchange factor activity"/>
    <property type="evidence" value="ECO:0007669"/>
    <property type="project" value="TreeGrafter"/>
</dbReference>
<dbReference type="SUPFAM" id="SSF55724">
    <property type="entry name" value="Mog1p/PsbP-like"/>
    <property type="match status" value="1"/>
</dbReference>
<dbReference type="Gene3D" id="3.40.1000.10">
    <property type="entry name" value="Mog1/PsbP, alpha/beta/alpha sandwich"/>
    <property type="match status" value="1"/>
</dbReference>
<dbReference type="RefSeq" id="XP_038778360.1">
    <property type="nucleotide sequence ID" value="XM_038922432.1"/>
</dbReference>
<dbReference type="OrthoDB" id="10255285at2759"/>
<dbReference type="GO" id="GO:0005634">
    <property type="term" value="C:nucleus"/>
    <property type="evidence" value="ECO:0007669"/>
    <property type="project" value="TreeGrafter"/>
</dbReference>
<sequence>MHFQSKSLYGGAITVDLPEGLIDASTFRQIPDTQEVYVCHDSKVLSKNDAIIIDLMERVDCSDDSAIDSHLREVCKLNDADQNDSIILEQDRNAHARNFPEDYCGWIVSGEQAKKWGRDETPLVLILALIRLKNVGTDLLVSYNIPFDEKSEIEDLKEVLSGESLAGNLALRRINVAKEVVIRILDTLKVQDWKLFKN</sequence>